<organism evidence="1 2">
    <name type="scientific">Batillaria attramentaria</name>
    <dbReference type="NCBI Taxonomy" id="370345"/>
    <lineage>
        <taxon>Eukaryota</taxon>
        <taxon>Metazoa</taxon>
        <taxon>Spiralia</taxon>
        <taxon>Lophotrochozoa</taxon>
        <taxon>Mollusca</taxon>
        <taxon>Gastropoda</taxon>
        <taxon>Caenogastropoda</taxon>
        <taxon>Sorbeoconcha</taxon>
        <taxon>Cerithioidea</taxon>
        <taxon>Batillariidae</taxon>
        <taxon>Batillaria</taxon>
    </lineage>
</organism>
<gene>
    <name evidence="1" type="ORF">BaRGS_00019118</name>
</gene>
<accession>A0ABD0KS84</accession>
<name>A0ABD0KS84_9CAEN</name>
<keyword evidence="2" id="KW-1185">Reference proteome</keyword>
<dbReference type="AlphaFoldDB" id="A0ABD0KS84"/>
<dbReference type="EMBL" id="JACVVK020000135">
    <property type="protein sequence ID" value="KAK7489723.1"/>
    <property type="molecule type" value="Genomic_DNA"/>
</dbReference>
<comment type="caution">
    <text evidence="1">The sequence shown here is derived from an EMBL/GenBank/DDBJ whole genome shotgun (WGS) entry which is preliminary data.</text>
</comment>
<reference evidence="1 2" key="1">
    <citation type="journal article" date="2023" name="Sci. Data">
        <title>Genome assembly of the Korean intertidal mud-creeper Batillaria attramentaria.</title>
        <authorList>
            <person name="Patra A.K."/>
            <person name="Ho P.T."/>
            <person name="Jun S."/>
            <person name="Lee S.J."/>
            <person name="Kim Y."/>
            <person name="Won Y.J."/>
        </authorList>
    </citation>
    <scope>NUCLEOTIDE SEQUENCE [LARGE SCALE GENOMIC DNA]</scope>
    <source>
        <strain evidence="1">Wonlab-2016</strain>
    </source>
</reference>
<evidence type="ECO:0000313" key="2">
    <source>
        <dbReference type="Proteomes" id="UP001519460"/>
    </source>
</evidence>
<proteinExistence type="predicted"/>
<dbReference type="Proteomes" id="UP001519460">
    <property type="component" value="Unassembled WGS sequence"/>
</dbReference>
<sequence>MANRDGEKVLERLLLELLAGEVKYVDLEYVNICVRLVREASINCQSDKDIPNRAITGLIAPHNARLLAVAGLFGAVQFSGWPAHGQPVHATSVDSPFHAACRVTLTGLFWRCARAARSVHSVSVSIVLVIIRACFQPG</sequence>
<evidence type="ECO:0000313" key="1">
    <source>
        <dbReference type="EMBL" id="KAK7489723.1"/>
    </source>
</evidence>
<protein>
    <submittedName>
        <fullName evidence="1">Uncharacterized protein</fullName>
    </submittedName>
</protein>